<dbReference type="RefSeq" id="WP_189572315.1">
    <property type="nucleotide sequence ID" value="NZ_BMXI01000015.1"/>
</dbReference>
<comment type="caution">
    <text evidence="1">The sequence shown here is derived from an EMBL/GenBank/DDBJ whole genome shotgun (WGS) entry which is preliminary data.</text>
</comment>
<keyword evidence="2" id="KW-1185">Reference proteome</keyword>
<proteinExistence type="predicted"/>
<sequence>MKSPLISLVSLGLLVATGCAEQKPAAAPAEAAAYVDEASLPKGWPVPGPYNEVTKKEYPAYRAAFTAGGGQTRSF</sequence>
<evidence type="ECO:0000313" key="1">
    <source>
        <dbReference type="EMBL" id="GHC62654.1"/>
    </source>
</evidence>
<reference evidence="1" key="1">
    <citation type="journal article" date="2014" name="Int. J. Syst. Evol. Microbiol.">
        <title>Complete genome sequence of Corynebacterium casei LMG S-19264T (=DSM 44701T), isolated from a smear-ripened cheese.</title>
        <authorList>
            <consortium name="US DOE Joint Genome Institute (JGI-PGF)"/>
            <person name="Walter F."/>
            <person name="Albersmeier A."/>
            <person name="Kalinowski J."/>
            <person name="Ruckert C."/>
        </authorList>
    </citation>
    <scope>NUCLEOTIDE SEQUENCE</scope>
    <source>
        <strain evidence="1">KCTC 12988</strain>
    </source>
</reference>
<reference evidence="1" key="2">
    <citation type="submission" date="2020-09" db="EMBL/GenBank/DDBJ databases">
        <authorList>
            <person name="Sun Q."/>
            <person name="Kim S."/>
        </authorList>
    </citation>
    <scope>NUCLEOTIDE SEQUENCE</scope>
    <source>
        <strain evidence="1">KCTC 12988</strain>
    </source>
</reference>
<gene>
    <name evidence="1" type="ORF">GCM10007100_32660</name>
</gene>
<organism evidence="1 2">
    <name type="scientific">Roseibacillus persicicus</name>
    <dbReference type="NCBI Taxonomy" id="454148"/>
    <lineage>
        <taxon>Bacteria</taxon>
        <taxon>Pseudomonadati</taxon>
        <taxon>Verrucomicrobiota</taxon>
        <taxon>Verrucomicrobiia</taxon>
        <taxon>Verrucomicrobiales</taxon>
        <taxon>Verrucomicrobiaceae</taxon>
        <taxon>Roseibacillus</taxon>
    </lineage>
</organism>
<dbReference type="Proteomes" id="UP000644507">
    <property type="component" value="Unassembled WGS sequence"/>
</dbReference>
<protein>
    <submittedName>
        <fullName evidence="1">Uncharacterized protein</fullName>
    </submittedName>
</protein>
<dbReference type="AlphaFoldDB" id="A0A918TUK4"/>
<evidence type="ECO:0000313" key="2">
    <source>
        <dbReference type="Proteomes" id="UP000644507"/>
    </source>
</evidence>
<accession>A0A918TUK4</accession>
<dbReference type="EMBL" id="BMXI01000015">
    <property type="protein sequence ID" value="GHC62654.1"/>
    <property type="molecule type" value="Genomic_DNA"/>
</dbReference>
<dbReference type="PROSITE" id="PS51257">
    <property type="entry name" value="PROKAR_LIPOPROTEIN"/>
    <property type="match status" value="1"/>
</dbReference>
<name>A0A918TUK4_9BACT</name>